<organism evidence="1 2">
    <name type="scientific">Malus baccata</name>
    <name type="common">Siberian crab apple</name>
    <name type="synonym">Pyrus baccata</name>
    <dbReference type="NCBI Taxonomy" id="106549"/>
    <lineage>
        <taxon>Eukaryota</taxon>
        <taxon>Viridiplantae</taxon>
        <taxon>Streptophyta</taxon>
        <taxon>Embryophyta</taxon>
        <taxon>Tracheophyta</taxon>
        <taxon>Spermatophyta</taxon>
        <taxon>Magnoliopsida</taxon>
        <taxon>eudicotyledons</taxon>
        <taxon>Gunneridae</taxon>
        <taxon>Pentapetalae</taxon>
        <taxon>rosids</taxon>
        <taxon>fabids</taxon>
        <taxon>Rosales</taxon>
        <taxon>Rosaceae</taxon>
        <taxon>Amygdaloideae</taxon>
        <taxon>Maleae</taxon>
        <taxon>Malus</taxon>
    </lineage>
</organism>
<evidence type="ECO:0000313" key="1">
    <source>
        <dbReference type="EMBL" id="TQD72098.1"/>
    </source>
</evidence>
<dbReference type="EMBL" id="VIEB01001447">
    <property type="protein sequence ID" value="TQD72098.1"/>
    <property type="molecule type" value="Genomic_DNA"/>
</dbReference>
<dbReference type="Proteomes" id="UP000315295">
    <property type="component" value="Unassembled WGS sequence"/>
</dbReference>
<comment type="caution">
    <text evidence="1">The sequence shown here is derived from an EMBL/GenBank/DDBJ whole genome shotgun (WGS) entry which is preliminary data.</text>
</comment>
<accession>A0A540KCY5</accession>
<reference evidence="1 2" key="1">
    <citation type="journal article" date="2019" name="G3 (Bethesda)">
        <title>Sequencing of a Wild Apple (Malus baccata) Genome Unravels the Differences Between Cultivated and Wild Apple Species Regarding Disease Resistance and Cold Tolerance.</title>
        <authorList>
            <person name="Chen X."/>
        </authorList>
    </citation>
    <scope>NUCLEOTIDE SEQUENCE [LARGE SCALE GENOMIC DNA]</scope>
    <source>
        <strain evidence="2">cv. Shandingzi</strain>
        <tissue evidence="1">Leaves</tissue>
    </source>
</reference>
<dbReference type="AlphaFoldDB" id="A0A540KCY5"/>
<name>A0A540KCY5_MALBA</name>
<keyword evidence="2" id="KW-1185">Reference proteome</keyword>
<sequence length="58" mass="7545">MLRTQMTNPKTDEDRQREWLSRFQEDWRSRIVIERWNFATYQLRYLFYKKKVMVKRDR</sequence>
<protein>
    <submittedName>
        <fullName evidence="1">Uncharacterized protein</fullName>
    </submittedName>
</protein>
<evidence type="ECO:0000313" key="2">
    <source>
        <dbReference type="Proteomes" id="UP000315295"/>
    </source>
</evidence>
<gene>
    <name evidence="1" type="ORF">C1H46_042363</name>
</gene>
<proteinExistence type="predicted"/>